<dbReference type="Proteomes" id="UP001378592">
    <property type="component" value="Unassembled WGS sequence"/>
</dbReference>
<evidence type="ECO:0000256" key="1">
    <source>
        <dbReference type="SAM" id="MobiDB-lite"/>
    </source>
</evidence>
<feature type="compositionally biased region" description="Basic residues" evidence="1">
    <location>
        <begin position="30"/>
        <end position="42"/>
    </location>
</feature>
<dbReference type="AlphaFoldDB" id="A0AAN9V5G5"/>
<comment type="caution">
    <text evidence="2">The sequence shown here is derived from an EMBL/GenBank/DDBJ whole genome shotgun (WGS) entry which is preliminary data.</text>
</comment>
<feature type="compositionally biased region" description="Basic residues" evidence="1">
    <location>
        <begin position="73"/>
        <end position="83"/>
    </location>
</feature>
<name>A0AAN9V5G5_9ORTH</name>
<protein>
    <submittedName>
        <fullName evidence="2">Uncharacterized protein</fullName>
    </submittedName>
</protein>
<organism evidence="2 3">
    <name type="scientific">Gryllus longicercus</name>
    <dbReference type="NCBI Taxonomy" id="2509291"/>
    <lineage>
        <taxon>Eukaryota</taxon>
        <taxon>Metazoa</taxon>
        <taxon>Ecdysozoa</taxon>
        <taxon>Arthropoda</taxon>
        <taxon>Hexapoda</taxon>
        <taxon>Insecta</taxon>
        <taxon>Pterygota</taxon>
        <taxon>Neoptera</taxon>
        <taxon>Polyneoptera</taxon>
        <taxon>Orthoptera</taxon>
        <taxon>Ensifera</taxon>
        <taxon>Gryllidea</taxon>
        <taxon>Grylloidea</taxon>
        <taxon>Gryllidae</taxon>
        <taxon>Gryllinae</taxon>
        <taxon>Gryllus</taxon>
    </lineage>
</organism>
<feature type="region of interest" description="Disordered" evidence="1">
    <location>
        <begin position="1"/>
        <end position="99"/>
    </location>
</feature>
<evidence type="ECO:0000313" key="2">
    <source>
        <dbReference type="EMBL" id="KAK7788787.1"/>
    </source>
</evidence>
<reference evidence="2 3" key="1">
    <citation type="submission" date="2024-03" db="EMBL/GenBank/DDBJ databases">
        <title>The genome assembly and annotation of the cricket Gryllus longicercus Weissman &amp; Gray.</title>
        <authorList>
            <person name="Szrajer S."/>
            <person name="Gray D."/>
            <person name="Ylla G."/>
        </authorList>
    </citation>
    <scope>NUCLEOTIDE SEQUENCE [LARGE SCALE GENOMIC DNA]</scope>
    <source>
        <strain evidence="2">DAG 2021-001</strain>
        <tissue evidence="2">Whole body minus gut</tissue>
    </source>
</reference>
<proteinExistence type="predicted"/>
<sequence>MKEKFFPRDCGGGGCVGGRHAPPPRISARSARRPAVNKRPRRAPVSYFGGRPRGSRSPRSRKNRLVFPPRSGKCWRNRRLRRARNPESVGRCQKWRHRD</sequence>
<dbReference type="EMBL" id="JAZDUA010000928">
    <property type="protein sequence ID" value="KAK7788787.1"/>
    <property type="molecule type" value="Genomic_DNA"/>
</dbReference>
<accession>A0AAN9V5G5</accession>
<evidence type="ECO:0000313" key="3">
    <source>
        <dbReference type="Proteomes" id="UP001378592"/>
    </source>
</evidence>
<keyword evidence="3" id="KW-1185">Reference proteome</keyword>
<feature type="compositionally biased region" description="Basic residues" evidence="1">
    <location>
        <begin position="53"/>
        <end position="64"/>
    </location>
</feature>
<gene>
    <name evidence="2" type="ORF">R5R35_011544</name>
</gene>